<accession>A0A6N8FRU3</accession>
<feature type="domain" description="Putative restriction endonuclease" evidence="1">
    <location>
        <begin position="12"/>
        <end position="180"/>
    </location>
</feature>
<evidence type="ECO:0000313" key="2">
    <source>
        <dbReference type="EMBL" id="MUL35302.1"/>
    </source>
</evidence>
<evidence type="ECO:0000259" key="1">
    <source>
        <dbReference type="Pfam" id="PF05685"/>
    </source>
</evidence>
<dbReference type="InterPro" id="IPR008538">
    <property type="entry name" value="Uma2"/>
</dbReference>
<dbReference type="Proteomes" id="UP000441797">
    <property type="component" value="Unassembled WGS sequence"/>
</dbReference>
<protein>
    <recommendedName>
        <fullName evidence="1">Putative restriction endonuclease domain-containing protein</fullName>
    </recommendedName>
</protein>
<organism evidence="2 3">
    <name type="scientific">Gloeocapsopsis dulcis AAB1 = 1H9</name>
    <dbReference type="NCBI Taxonomy" id="1433147"/>
    <lineage>
        <taxon>Bacteria</taxon>
        <taxon>Bacillati</taxon>
        <taxon>Cyanobacteriota</taxon>
        <taxon>Cyanophyceae</taxon>
        <taxon>Oscillatoriophycideae</taxon>
        <taxon>Chroococcales</taxon>
        <taxon>Chroococcaceae</taxon>
        <taxon>Gloeocapsopsis</taxon>
        <taxon>Gloeocapsopsis dulcis</taxon>
    </lineage>
</organism>
<dbReference type="PANTHER" id="PTHR35400">
    <property type="entry name" value="SLR1083 PROTEIN"/>
    <property type="match status" value="1"/>
</dbReference>
<dbReference type="CDD" id="cd06260">
    <property type="entry name" value="DUF820-like"/>
    <property type="match status" value="1"/>
</dbReference>
<dbReference type="SUPFAM" id="SSF52980">
    <property type="entry name" value="Restriction endonuclease-like"/>
    <property type="match status" value="1"/>
</dbReference>
<proteinExistence type="predicted"/>
<dbReference type="InterPro" id="IPR012296">
    <property type="entry name" value="Nuclease_put_TT1808"/>
</dbReference>
<dbReference type="EMBL" id="NAPY01000003">
    <property type="protein sequence ID" value="MUL35302.1"/>
    <property type="molecule type" value="Genomic_DNA"/>
</dbReference>
<dbReference type="Gene3D" id="3.90.1570.10">
    <property type="entry name" value="tt1808, chain A"/>
    <property type="match status" value="1"/>
</dbReference>
<keyword evidence="3" id="KW-1185">Reference proteome</keyword>
<evidence type="ECO:0000313" key="3">
    <source>
        <dbReference type="Proteomes" id="UP000441797"/>
    </source>
</evidence>
<gene>
    <name evidence="2" type="ORF">BWI75_02730</name>
</gene>
<name>A0A6N8FRU3_9CHRO</name>
<dbReference type="Pfam" id="PF05685">
    <property type="entry name" value="Uma2"/>
    <property type="match status" value="1"/>
</dbReference>
<dbReference type="PANTHER" id="PTHR35400:SF1">
    <property type="entry name" value="SLR1083 PROTEIN"/>
    <property type="match status" value="1"/>
</dbReference>
<dbReference type="OrthoDB" id="509866at2"/>
<dbReference type="InterPro" id="IPR011335">
    <property type="entry name" value="Restrct_endonuc-II-like"/>
</dbReference>
<dbReference type="RefSeq" id="WP_105221330.1">
    <property type="nucleotide sequence ID" value="NZ_CAWNSU010000085.1"/>
</dbReference>
<sequence>MTTTQVRLFTAQEYHKMADLGILHPDERVELIEGQIIAMAAKNPPHSAITKRTADTLRNLLTGKADIRVQEPIHISDRSEPEPDIAVVKIDPRDYIDRHPIPDDVFLLIEVADRTLSYDCNKKAALYARAGIPEYWVIDIKNEKVIVFSEPGSKSYQEKLVQDKHNVLNLTAFSNLYLEVNKIFP</sequence>
<dbReference type="AlphaFoldDB" id="A0A6N8FRU3"/>
<comment type="caution">
    <text evidence="2">The sequence shown here is derived from an EMBL/GenBank/DDBJ whole genome shotgun (WGS) entry which is preliminary data.</text>
</comment>
<reference evidence="2 3" key="1">
    <citation type="journal article" date="2019" name="Front. Microbiol.">
        <title>Genomic Features for Desiccation Tolerance and Sugar Biosynthesis in the Extremophile Gloeocapsopsis sp. UTEX B3054.</title>
        <authorList>
            <person name="Urrejola C."/>
            <person name="Alcorta J."/>
            <person name="Salas L."/>
            <person name="Vasquez M."/>
            <person name="Polz M.F."/>
            <person name="Vicuna R."/>
            <person name="Diez B."/>
        </authorList>
    </citation>
    <scope>NUCLEOTIDE SEQUENCE [LARGE SCALE GENOMIC DNA]</scope>
    <source>
        <strain evidence="2 3">1H9</strain>
    </source>
</reference>